<accession>A0A1X9MFY0</accession>
<keyword evidence="1" id="KW-1133">Transmembrane helix</keyword>
<feature type="transmembrane region" description="Helical" evidence="1">
    <location>
        <begin position="45"/>
        <end position="67"/>
    </location>
</feature>
<gene>
    <name evidence="2" type="ORF">BkAM31D_22285</name>
</gene>
<dbReference type="Proteomes" id="UP000193006">
    <property type="component" value="Chromosome"/>
</dbReference>
<reference evidence="2 3" key="1">
    <citation type="submission" date="2017-04" db="EMBL/GenBank/DDBJ databases">
        <title>Bacillus krulwichiae AM31D Genome sequencing and assembly.</title>
        <authorList>
            <person name="Krulwich T.A."/>
            <person name="Anastor L."/>
            <person name="Ehrlich R."/>
            <person name="Ehrlich G.D."/>
            <person name="Janto B."/>
        </authorList>
    </citation>
    <scope>NUCLEOTIDE SEQUENCE [LARGE SCALE GENOMIC DNA]</scope>
    <source>
        <strain evidence="2 3">AM31D</strain>
    </source>
</reference>
<sequence>MQIFIKDLGRSIEILLFLIVGFFLTTNLAATIYGSYGIVFTGNVWVNWFGISFFLFVVYAMIMGALFKEVKYYKAFLQSKIFWLAFVVSIYIIFVPFVKGENPF</sequence>
<dbReference type="STRING" id="199441.BkAM31D_22285"/>
<dbReference type="KEGG" id="bkw:BkAM31D_22285"/>
<protein>
    <submittedName>
        <fullName evidence="2">Uncharacterized protein</fullName>
    </submittedName>
</protein>
<keyword evidence="1" id="KW-0472">Membrane</keyword>
<keyword evidence="3" id="KW-1185">Reference proteome</keyword>
<evidence type="ECO:0000313" key="3">
    <source>
        <dbReference type="Proteomes" id="UP000193006"/>
    </source>
</evidence>
<feature type="transmembrane region" description="Helical" evidence="1">
    <location>
        <begin position="12"/>
        <end position="33"/>
    </location>
</feature>
<evidence type="ECO:0000313" key="2">
    <source>
        <dbReference type="EMBL" id="ARK32365.1"/>
    </source>
</evidence>
<dbReference type="AlphaFoldDB" id="A0A1X9MFY0"/>
<keyword evidence="1" id="KW-0812">Transmembrane</keyword>
<dbReference type="RefSeq" id="WP_066157244.1">
    <property type="nucleotide sequence ID" value="NZ_CP020814.1"/>
</dbReference>
<organism evidence="2 3">
    <name type="scientific">Halalkalibacter krulwichiae</name>
    <dbReference type="NCBI Taxonomy" id="199441"/>
    <lineage>
        <taxon>Bacteria</taxon>
        <taxon>Bacillati</taxon>
        <taxon>Bacillota</taxon>
        <taxon>Bacilli</taxon>
        <taxon>Bacillales</taxon>
        <taxon>Bacillaceae</taxon>
        <taxon>Halalkalibacter</taxon>
    </lineage>
</organism>
<dbReference type="EMBL" id="CP020814">
    <property type="protein sequence ID" value="ARK32365.1"/>
    <property type="molecule type" value="Genomic_DNA"/>
</dbReference>
<evidence type="ECO:0000256" key="1">
    <source>
        <dbReference type="SAM" id="Phobius"/>
    </source>
</evidence>
<name>A0A1X9MFY0_9BACI</name>
<proteinExistence type="predicted"/>
<feature type="transmembrane region" description="Helical" evidence="1">
    <location>
        <begin position="79"/>
        <end position="98"/>
    </location>
</feature>